<dbReference type="Proteomes" id="UP001430953">
    <property type="component" value="Unassembled WGS sequence"/>
</dbReference>
<keyword evidence="2" id="KW-1185">Reference proteome</keyword>
<protein>
    <submittedName>
        <fullName evidence="1">Uncharacterized protein</fullName>
    </submittedName>
</protein>
<sequence>MIFLARRIPLNPSTFFISGIYTLRETPSSTILYEICIISLKLIITRRDYVTIAIASSFLRHLEKLIIINYDSYTIVTIIAGLSLSAAEKRATVLGDKTNIVAFADSGRRSRLPRTIL</sequence>
<evidence type="ECO:0000313" key="1">
    <source>
        <dbReference type="EMBL" id="KAL0118110.1"/>
    </source>
</evidence>
<evidence type="ECO:0000313" key="2">
    <source>
        <dbReference type="Proteomes" id="UP001430953"/>
    </source>
</evidence>
<proteinExistence type="predicted"/>
<name>A0AAW2FVZ6_9HYME</name>
<accession>A0AAW2FVZ6</accession>
<dbReference type="AlphaFoldDB" id="A0AAW2FVZ6"/>
<organism evidence="1 2">
    <name type="scientific">Cardiocondyla obscurior</name>
    <dbReference type="NCBI Taxonomy" id="286306"/>
    <lineage>
        <taxon>Eukaryota</taxon>
        <taxon>Metazoa</taxon>
        <taxon>Ecdysozoa</taxon>
        <taxon>Arthropoda</taxon>
        <taxon>Hexapoda</taxon>
        <taxon>Insecta</taxon>
        <taxon>Pterygota</taxon>
        <taxon>Neoptera</taxon>
        <taxon>Endopterygota</taxon>
        <taxon>Hymenoptera</taxon>
        <taxon>Apocrita</taxon>
        <taxon>Aculeata</taxon>
        <taxon>Formicoidea</taxon>
        <taxon>Formicidae</taxon>
        <taxon>Myrmicinae</taxon>
        <taxon>Cardiocondyla</taxon>
    </lineage>
</organism>
<gene>
    <name evidence="1" type="ORF">PUN28_009050</name>
</gene>
<reference evidence="1 2" key="1">
    <citation type="submission" date="2023-03" db="EMBL/GenBank/DDBJ databases">
        <title>High recombination rates correlate with genetic variation in Cardiocondyla obscurior ants.</title>
        <authorList>
            <person name="Errbii M."/>
        </authorList>
    </citation>
    <scope>NUCLEOTIDE SEQUENCE [LARGE SCALE GENOMIC DNA]</scope>
    <source>
        <strain evidence="1">Alpha-2009</strain>
        <tissue evidence="1">Whole body</tissue>
    </source>
</reference>
<comment type="caution">
    <text evidence="1">The sequence shown here is derived from an EMBL/GenBank/DDBJ whole genome shotgun (WGS) entry which is preliminary data.</text>
</comment>
<dbReference type="EMBL" id="JADYXP020000008">
    <property type="protein sequence ID" value="KAL0118110.1"/>
    <property type="molecule type" value="Genomic_DNA"/>
</dbReference>